<keyword evidence="5" id="KW-1185">Reference proteome</keyword>
<dbReference type="SUPFAM" id="SSF57863">
    <property type="entry name" value="ArfGap/RecO-like zinc finger"/>
    <property type="match status" value="1"/>
</dbReference>
<dbReference type="SMART" id="SM00105">
    <property type="entry name" value="ArfGap"/>
    <property type="match status" value="1"/>
</dbReference>
<dbReference type="KEGG" id="eiv:EIN_291320"/>
<dbReference type="GeneID" id="14891006"/>
<evidence type="ECO:0000313" key="4">
    <source>
        <dbReference type="EMBL" id="ELP92033.1"/>
    </source>
</evidence>
<proteinExistence type="predicted"/>
<name>A0A0A1UAF8_ENTIV</name>
<dbReference type="Proteomes" id="UP000014680">
    <property type="component" value="Unassembled WGS sequence"/>
</dbReference>
<dbReference type="PRINTS" id="PR00405">
    <property type="entry name" value="REVINTRACTNG"/>
</dbReference>
<dbReference type="Pfam" id="PF01412">
    <property type="entry name" value="ArfGap"/>
    <property type="match status" value="1"/>
</dbReference>
<feature type="region of interest" description="Disordered" evidence="2">
    <location>
        <begin position="305"/>
        <end position="369"/>
    </location>
</feature>
<organism evidence="4 5">
    <name type="scientific">Entamoeba invadens IP1</name>
    <dbReference type="NCBI Taxonomy" id="370355"/>
    <lineage>
        <taxon>Eukaryota</taxon>
        <taxon>Amoebozoa</taxon>
        <taxon>Evosea</taxon>
        <taxon>Archamoebae</taxon>
        <taxon>Mastigamoebida</taxon>
        <taxon>Entamoebidae</taxon>
        <taxon>Entamoeba</taxon>
    </lineage>
</organism>
<feature type="compositionally biased region" description="Low complexity" evidence="2">
    <location>
        <begin position="305"/>
        <end position="332"/>
    </location>
</feature>
<keyword evidence="1" id="KW-0863">Zinc-finger</keyword>
<evidence type="ECO:0000256" key="2">
    <source>
        <dbReference type="SAM" id="MobiDB-lite"/>
    </source>
</evidence>
<evidence type="ECO:0000313" key="5">
    <source>
        <dbReference type="Proteomes" id="UP000014680"/>
    </source>
</evidence>
<dbReference type="Gene3D" id="1.10.220.150">
    <property type="entry name" value="Arf GTPase activating protein"/>
    <property type="match status" value="1"/>
</dbReference>
<dbReference type="InterPro" id="IPR044820">
    <property type="entry name" value="AGD14-like"/>
</dbReference>
<dbReference type="InterPro" id="IPR037278">
    <property type="entry name" value="ARFGAP/RecO"/>
</dbReference>
<feature type="compositionally biased region" description="Low complexity" evidence="2">
    <location>
        <begin position="342"/>
        <end position="357"/>
    </location>
</feature>
<accession>A0A0A1UAF8</accession>
<reference evidence="4 5" key="1">
    <citation type="submission" date="2012-10" db="EMBL/GenBank/DDBJ databases">
        <authorList>
            <person name="Zafar N."/>
            <person name="Inman J."/>
            <person name="Hall N."/>
            <person name="Lorenzi H."/>
            <person name="Caler E."/>
        </authorList>
    </citation>
    <scope>NUCLEOTIDE SEQUENCE [LARGE SCALE GENOMIC DNA]</scope>
    <source>
        <strain evidence="4 5">IP1</strain>
    </source>
</reference>
<dbReference type="GO" id="GO:0008270">
    <property type="term" value="F:zinc ion binding"/>
    <property type="evidence" value="ECO:0007669"/>
    <property type="project" value="UniProtKB-KW"/>
</dbReference>
<dbReference type="InterPro" id="IPR038508">
    <property type="entry name" value="ArfGAP_dom_sf"/>
</dbReference>
<dbReference type="InterPro" id="IPR001164">
    <property type="entry name" value="ArfGAP_dom"/>
</dbReference>
<dbReference type="OrthoDB" id="6036at2759"/>
<dbReference type="AlphaFoldDB" id="A0A0A1UAF8"/>
<feature type="compositionally biased region" description="Low complexity" evidence="2">
    <location>
        <begin position="179"/>
        <end position="198"/>
    </location>
</feature>
<dbReference type="PROSITE" id="PS50115">
    <property type="entry name" value="ARFGAP"/>
    <property type="match status" value="1"/>
</dbReference>
<feature type="domain" description="Arf-GAP" evidence="3">
    <location>
        <begin position="7"/>
        <end position="128"/>
    </location>
</feature>
<dbReference type="EMBL" id="KB206397">
    <property type="protein sequence ID" value="ELP92033.1"/>
    <property type="molecule type" value="Genomic_DNA"/>
</dbReference>
<feature type="compositionally biased region" description="Low complexity" evidence="2">
    <location>
        <begin position="149"/>
        <end position="164"/>
    </location>
</feature>
<sequence length="369" mass="42337">MPRSQDDKNIELLRSLSLTTGNKRCMDCQAIGPVYVVINFGTFVCQTCSGIHREFGHRVKSISMATFTPEEIAKVKRVGNENATRIWLAKWTTAEFPIPESGNERRIREFMKLKYQDKRWFDQNAFESIMAGKKVEPVSHQPVIREEPVVQQAPQQQEQKQQPASTMFWGNDDNVGPIQKTTPQQSQQAPTQPPKQQAGNAMFEVEKKPQKKVDFMALFDNAMKQPAPNAQPVQQPQPFDFFGNVQPQQPQMAPSQQVFGQQPMYQQPQQPLFSQQPQQMYQQQPMQQQMFYQQTSVYQQTVQQPMFQQQPAPQQKQSPQPSQQPKYQKPQPDVFSSLGSYQPKAKPQEQPAAEPAKTTNPAENVFDFM</sequence>
<dbReference type="CDD" id="cd08838">
    <property type="entry name" value="ArfGap_AGFG"/>
    <property type="match status" value="1"/>
</dbReference>
<dbReference type="PANTHER" id="PTHR46085">
    <property type="entry name" value="ARFGAP/RECO-RELATED"/>
    <property type="match status" value="1"/>
</dbReference>
<evidence type="ECO:0000256" key="1">
    <source>
        <dbReference type="PROSITE-ProRule" id="PRU00288"/>
    </source>
</evidence>
<protein>
    <submittedName>
        <fullName evidence="4">Stromal membrane-associated protein, putative</fullName>
    </submittedName>
</protein>
<keyword evidence="1" id="KW-0862">Zinc</keyword>
<keyword evidence="1" id="KW-0479">Metal-binding</keyword>
<feature type="region of interest" description="Disordered" evidence="2">
    <location>
        <begin position="149"/>
        <end position="200"/>
    </location>
</feature>
<evidence type="ECO:0000259" key="3">
    <source>
        <dbReference type="PROSITE" id="PS50115"/>
    </source>
</evidence>
<dbReference type="GO" id="GO:0005096">
    <property type="term" value="F:GTPase activator activity"/>
    <property type="evidence" value="ECO:0007669"/>
    <property type="project" value="InterPro"/>
</dbReference>
<dbReference type="OMA" id="CFDCGMR"/>
<dbReference type="VEuPathDB" id="AmoebaDB:EIN_291320"/>
<dbReference type="PANTHER" id="PTHR46085:SF3">
    <property type="entry name" value="ARF GTPASE ACTIVATING PROTEIN"/>
    <property type="match status" value="1"/>
</dbReference>
<dbReference type="RefSeq" id="XP_004258804.1">
    <property type="nucleotide sequence ID" value="XM_004258756.1"/>
</dbReference>
<gene>
    <name evidence="4" type="ORF">EIN_291320</name>
</gene>